<dbReference type="InterPro" id="IPR007820">
    <property type="entry name" value="AbrB_fam"/>
</dbReference>
<feature type="transmembrane region" description="Helical" evidence="1">
    <location>
        <begin position="211"/>
        <end position="230"/>
    </location>
</feature>
<feature type="transmembrane region" description="Helical" evidence="1">
    <location>
        <begin position="84"/>
        <end position="106"/>
    </location>
</feature>
<dbReference type="EMBL" id="BAABKD010000008">
    <property type="protein sequence ID" value="GAA5088642.1"/>
    <property type="molecule type" value="Genomic_DNA"/>
</dbReference>
<keyword evidence="3" id="KW-1185">Reference proteome</keyword>
<gene>
    <name evidence="2" type="ORF">GCM10023337_10510</name>
</gene>
<feature type="transmembrane region" description="Helical" evidence="1">
    <location>
        <begin position="151"/>
        <end position="170"/>
    </location>
</feature>
<dbReference type="Pfam" id="PF05145">
    <property type="entry name" value="AbrB"/>
    <property type="match status" value="1"/>
</dbReference>
<dbReference type="Proteomes" id="UP001500227">
    <property type="component" value="Unassembled WGS sequence"/>
</dbReference>
<comment type="caution">
    <text evidence="2">The sequence shown here is derived from an EMBL/GenBank/DDBJ whole genome shotgun (WGS) entry which is preliminary data.</text>
</comment>
<feature type="transmembrane region" description="Helical" evidence="1">
    <location>
        <begin position="7"/>
        <end position="27"/>
    </location>
</feature>
<dbReference type="RefSeq" id="WP_345370168.1">
    <property type="nucleotide sequence ID" value="NZ_BAABKD010000008.1"/>
</dbReference>
<keyword evidence="1" id="KW-0472">Membrane</keyword>
<dbReference type="PIRSF" id="PIRSF038991">
    <property type="entry name" value="Protein_AbrB"/>
    <property type="match status" value="1"/>
</dbReference>
<dbReference type="PANTHER" id="PTHR38457">
    <property type="entry name" value="REGULATOR ABRB-RELATED"/>
    <property type="match status" value="1"/>
</dbReference>
<sequence length="350" mass="37478">MTNLRTVARGLLALSIGASGAVLFIYLGMSLPWVLGSMVACATVSLCGVKLSIPKSWRSYALAVIGTILGSSFTIETVHALPSWSVTISLMLLMSGLYLLCSYRILLKWSGMDRLTALFSAIPGGLSIVSALSELYQTDTRRIALSHSARLVALLVLAPIILIHVGNYALPSSHLPTLTSTTTPINWVELMLLALCGVGGYWLAKQLRFATGVLLFPIIFSALAHATGWVNIQVPAPVAALAQAVIGTTVGIRFVGYRWRDILYDGWLSIVIGVVLALLSMLAALLLSHWLGMDFAPLLLVFLPGGAPELGVMALALDIDPAMVTTHHMLRVLAIVGGISILLNRFIRKP</sequence>
<feature type="transmembrane region" description="Helical" evidence="1">
    <location>
        <begin position="297"/>
        <end position="317"/>
    </location>
</feature>
<organism evidence="2 3">
    <name type="scientific">Paenalcaligenes hermetiae</name>
    <dbReference type="NCBI Taxonomy" id="1157987"/>
    <lineage>
        <taxon>Bacteria</taxon>
        <taxon>Pseudomonadati</taxon>
        <taxon>Pseudomonadota</taxon>
        <taxon>Betaproteobacteria</taxon>
        <taxon>Burkholderiales</taxon>
        <taxon>Alcaligenaceae</taxon>
        <taxon>Paenalcaligenes</taxon>
    </lineage>
</organism>
<keyword evidence="1" id="KW-1133">Transmembrane helix</keyword>
<feature type="transmembrane region" description="Helical" evidence="1">
    <location>
        <begin position="60"/>
        <end position="78"/>
    </location>
</feature>
<dbReference type="NCBIfam" id="TIGR03082">
    <property type="entry name" value="Gneg_AbrB_dup"/>
    <property type="match status" value="1"/>
</dbReference>
<proteinExistence type="predicted"/>
<feature type="transmembrane region" description="Helical" evidence="1">
    <location>
        <begin position="185"/>
        <end position="204"/>
    </location>
</feature>
<evidence type="ECO:0000313" key="3">
    <source>
        <dbReference type="Proteomes" id="UP001500227"/>
    </source>
</evidence>
<feature type="transmembrane region" description="Helical" evidence="1">
    <location>
        <begin position="236"/>
        <end position="255"/>
    </location>
</feature>
<dbReference type="PANTHER" id="PTHR38457:SF1">
    <property type="entry name" value="REGULATOR ABRB-RELATED"/>
    <property type="match status" value="1"/>
</dbReference>
<dbReference type="InterPro" id="IPR017516">
    <property type="entry name" value="AbrB_dup"/>
</dbReference>
<evidence type="ECO:0000256" key="1">
    <source>
        <dbReference type="SAM" id="Phobius"/>
    </source>
</evidence>
<feature type="transmembrane region" description="Helical" evidence="1">
    <location>
        <begin position="329"/>
        <end position="347"/>
    </location>
</feature>
<name>A0ABP9LZL5_9BURK</name>
<accession>A0ABP9LZL5</accession>
<feature type="transmembrane region" description="Helical" evidence="1">
    <location>
        <begin position="33"/>
        <end position="53"/>
    </location>
</feature>
<feature type="transmembrane region" description="Helical" evidence="1">
    <location>
        <begin position="267"/>
        <end position="291"/>
    </location>
</feature>
<reference evidence="3" key="1">
    <citation type="journal article" date="2019" name="Int. J. Syst. Evol. Microbiol.">
        <title>The Global Catalogue of Microorganisms (GCM) 10K type strain sequencing project: providing services to taxonomists for standard genome sequencing and annotation.</title>
        <authorList>
            <consortium name="The Broad Institute Genomics Platform"/>
            <consortium name="The Broad Institute Genome Sequencing Center for Infectious Disease"/>
            <person name="Wu L."/>
            <person name="Ma J."/>
        </authorList>
    </citation>
    <scope>NUCLEOTIDE SEQUENCE [LARGE SCALE GENOMIC DNA]</scope>
    <source>
        <strain evidence="3">JCM 18423</strain>
    </source>
</reference>
<evidence type="ECO:0000313" key="2">
    <source>
        <dbReference type="EMBL" id="GAA5088642.1"/>
    </source>
</evidence>
<protein>
    <submittedName>
        <fullName evidence="2">AbrB family transcriptional regulator</fullName>
    </submittedName>
</protein>
<keyword evidence="1" id="KW-0812">Transmembrane</keyword>